<dbReference type="AlphaFoldDB" id="A0A8S9UQ30"/>
<organism evidence="3 4">
    <name type="scientific">Phytophthora infestans</name>
    <name type="common">Potato late blight agent</name>
    <name type="synonym">Botrytis infestans</name>
    <dbReference type="NCBI Taxonomy" id="4787"/>
    <lineage>
        <taxon>Eukaryota</taxon>
        <taxon>Sar</taxon>
        <taxon>Stramenopiles</taxon>
        <taxon>Oomycota</taxon>
        <taxon>Peronosporomycetes</taxon>
        <taxon>Peronosporales</taxon>
        <taxon>Peronosporaceae</taxon>
        <taxon>Phytophthora</taxon>
    </lineage>
</organism>
<feature type="region of interest" description="Disordered" evidence="2">
    <location>
        <begin position="126"/>
        <end position="523"/>
    </location>
</feature>
<comment type="similarity">
    <text evidence="1">Belongs to the CWC26 family.</text>
</comment>
<protein>
    <submittedName>
        <fullName evidence="3">Pre-mRNA-splicing factor of RES complex</fullName>
    </submittedName>
</protein>
<dbReference type="InterPro" id="IPR051112">
    <property type="entry name" value="CWC26_splicing_factor"/>
</dbReference>
<feature type="compositionally biased region" description="Basic and acidic residues" evidence="2">
    <location>
        <begin position="409"/>
        <end position="418"/>
    </location>
</feature>
<feature type="compositionally biased region" description="Basic residues" evidence="2">
    <location>
        <begin position="461"/>
        <end position="473"/>
    </location>
</feature>
<feature type="region of interest" description="Disordered" evidence="2">
    <location>
        <begin position="578"/>
        <end position="689"/>
    </location>
</feature>
<feature type="compositionally biased region" description="Basic and acidic residues" evidence="2">
    <location>
        <begin position="151"/>
        <end position="181"/>
    </location>
</feature>
<feature type="compositionally biased region" description="Basic and acidic residues" evidence="2">
    <location>
        <begin position="329"/>
        <end position="344"/>
    </location>
</feature>
<reference evidence="3" key="1">
    <citation type="submission" date="2020-03" db="EMBL/GenBank/DDBJ databases">
        <title>Hybrid Assembly of Korean Phytophthora infestans isolates.</title>
        <authorList>
            <person name="Prokchorchik M."/>
            <person name="Lee Y."/>
            <person name="Seo J."/>
            <person name="Cho J.-H."/>
            <person name="Park Y.-E."/>
            <person name="Jang D.-C."/>
            <person name="Im J.-S."/>
            <person name="Choi J.-G."/>
            <person name="Park H.-J."/>
            <person name="Lee G.-B."/>
            <person name="Lee Y.-G."/>
            <person name="Hong S.-Y."/>
            <person name="Cho K."/>
            <person name="Sohn K.H."/>
        </authorList>
    </citation>
    <scope>NUCLEOTIDE SEQUENCE</scope>
    <source>
        <strain evidence="3">KR_2_A2</strain>
    </source>
</reference>
<feature type="compositionally biased region" description="Basic and acidic residues" evidence="2">
    <location>
        <begin position="245"/>
        <end position="285"/>
    </location>
</feature>
<dbReference type="PANTHER" id="PTHR31809:SF0">
    <property type="entry name" value="BUD13 HOMOLOG"/>
    <property type="match status" value="1"/>
</dbReference>
<dbReference type="PANTHER" id="PTHR31809">
    <property type="entry name" value="BUD13 HOMOLOG"/>
    <property type="match status" value="1"/>
</dbReference>
<feature type="compositionally biased region" description="Basic and acidic residues" evidence="2">
    <location>
        <begin position="501"/>
        <end position="520"/>
    </location>
</feature>
<dbReference type="GO" id="GO:0005684">
    <property type="term" value="C:U2-type spliceosomal complex"/>
    <property type="evidence" value="ECO:0007669"/>
    <property type="project" value="TreeGrafter"/>
</dbReference>
<comment type="caution">
    <text evidence="3">The sequence shown here is derived from an EMBL/GenBank/DDBJ whole genome shotgun (WGS) entry which is preliminary data.</text>
</comment>
<dbReference type="EMBL" id="JAACNO010001467">
    <property type="protein sequence ID" value="KAF4140398.1"/>
    <property type="molecule type" value="Genomic_DNA"/>
</dbReference>
<feature type="compositionally biased region" description="Basic and acidic residues" evidence="2">
    <location>
        <begin position="605"/>
        <end position="630"/>
    </location>
</feature>
<gene>
    <name evidence="3" type="ORF">GN958_ATG10395</name>
</gene>
<feature type="compositionally biased region" description="Basic residues" evidence="2">
    <location>
        <begin position="419"/>
        <end position="450"/>
    </location>
</feature>
<feature type="compositionally biased region" description="Low complexity" evidence="2">
    <location>
        <begin position="451"/>
        <end position="460"/>
    </location>
</feature>
<dbReference type="GO" id="GO:0000398">
    <property type="term" value="P:mRNA splicing, via spliceosome"/>
    <property type="evidence" value="ECO:0007669"/>
    <property type="project" value="TreeGrafter"/>
</dbReference>
<dbReference type="Proteomes" id="UP000704712">
    <property type="component" value="Unassembled WGS sequence"/>
</dbReference>
<evidence type="ECO:0000256" key="2">
    <source>
        <dbReference type="SAM" id="MobiDB-lite"/>
    </source>
</evidence>
<evidence type="ECO:0000313" key="3">
    <source>
        <dbReference type="EMBL" id="KAF4140398.1"/>
    </source>
</evidence>
<feature type="region of interest" description="Disordered" evidence="2">
    <location>
        <begin position="35"/>
        <end position="62"/>
    </location>
</feature>
<feature type="compositionally biased region" description="Basic and acidic residues" evidence="2">
    <location>
        <begin position="378"/>
        <end position="392"/>
    </location>
</feature>
<feature type="compositionally biased region" description="Basic and acidic residues" evidence="2">
    <location>
        <begin position="474"/>
        <end position="489"/>
    </location>
</feature>
<feature type="compositionally biased region" description="Basic residues" evidence="2">
    <location>
        <begin position="393"/>
        <end position="408"/>
    </location>
</feature>
<accession>A0A8S9UQ30</accession>
<dbReference type="GO" id="GO:0070274">
    <property type="term" value="C:RES complex"/>
    <property type="evidence" value="ECO:0007669"/>
    <property type="project" value="TreeGrafter"/>
</dbReference>
<feature type="compositionally biased region" description="Basic residues" evidence="2">
    <location>
        <begin position="657"/>
        <end position="672"/>
    </location>
</feature>
<name>A0A8S9UQ30_PHYIN</name>
<sequence>MLISDLNSTSERPVDYQVEIMSSKLEYLQRYMSGGGGDAIDGEKKKKKKVKKTKKAKSTALGTRVVDADDTWEQSAPNREAIEKKWEMDAAEDEQPLVVAADGEELVDPQDLPVYVDSDKYLDEFKSGKTHLKKNEDEDMSPPRKRTAGRSKTDVSVPRDDASPPRRGSNSDKKSSRRQREESDDELSPLRRQRREKRSGSEEGRGDASPPRRSKHQELGQDDDASPPRRHRGGDDSDAFPLRRKPYDGHHKAVSSRHERDKDSDALPPRNDVKKEVECLGERKPSVANEEDTSPPRRSRRDDNASPSRSSRQDSSDLKRSKRHLPPAARDRQRRVDSLGRDVPPRSSGSKRRDRSASRDIETSSKRRDRRSARSRSRSHDKGRRRDRDRASPRGRRARRNRSRSPRSRGRDSRSPSEHRRRSPRRSSRRSSPHRKKSLRPRSRGRHHSTSPRSSRSRSSSPRHHTSRRRRTDTKKEGAPEDCEAHNESRTAVQSPSPADVKTKFREPKKKSDDKEEKKAGLFTAAEFEHQRKVAARRKDILRGVDASEMGANAETVYRDKRGRKLDMLNEMVRQQEVLDGKRKREEREEYEWGTGEVQKRERKSQHELLEQMKKTPFARHEDDEELDRKRRERVRAFDPMNSKVFQEDPLAEGKTKTKKSKKDKKSKKKPRYAGPPAPPNRFGIQPGYRWDGVVRGTNWEEKIMMRQNANAAVSEEAYKYAVADM</sequence>
<evidence type="ECO:0000256" key="1">
    <source>
        <dbReference type="ARBA" id="ARBA00011069"/>
    </source>
</evidence>
<feature type="compositionally biased region" description="Basic and acidic residues" evidence="2">
    <location>
        <begin position="578"/>
        <end position="588"/>
    </location>
</feature>
<evidence type="ECO:0000313" key="4">
    <source>
        <dbReference type="Proteomes" id="UP000704712"/>
    </source>
</evidence>
<feature type="compositionally biased region" description="Basic residues" evidence="2">
    <location>
        <begin position="367"/>
        <end position="377"/>
    </location>
</feature>
<dbReference type="GO" id="GO:0003723">
    <property type="term" value="F:RNA binding"/>
    <property type="evidence" value="ECO:0007669"/>
    <property type="project" value="TreeGrafter"/>
</dbReference>
<proteinExistence type="inferred from homology"/>
<feature type="compositionally biased region" description="Basic and acidic residues" evidence="2">
    <location>
        <begin position="355"/>
        <end position="366"/>
    </location>
</feature>
<feature type="compositionally biased region" description="Basic residues" evidence="2">
    <location>
        <begin position="45"/>
        <end position="57"/>
    </location>
</feature>
<dbReference type="Pfam" id="PF09736">
    <property type="entry name" value="Bud13"/>
    <property type="match status" value="1"/>
</dbReference>
<dbReference type="InterPro" id="IPR018609">
    <property type="entry name" value="Bud13"/>
</dbReference>